<dbReference type="Gene3D" id="2.40.70.10">
    <property type="entry name" value="Acid Proteases"/>
    <property type="match status" value="1"/>
</dbReference>
<dbReference type="GO" id="GO:0004523">
    <property type="term" value="F:RNA-DNA hybrid ribonuclease activity"/>
    <property type="evidence" value="ECO:0007669"/>
    <property type="project" value="UniProtKB-EC"/>
</dbReference>
<keyword evidence="6" id="KW-0479">Metal-binding</keyword>
<keyword evidence="3" id="KW-0460">Magnesium</keyword>
<dbReference type="EC" id="3.1.26.4" evidence="2"/>
<dbReference type="InterPro" id="IPR041577">
    <property type="entry name" value="RT_RNaseH_2"/>
</dbReference>
<dbReference type="GO" id="GO:0003723">
    <property type="term" value="F:RNA binding"/>
    <property type="evidence" value="ECO:0007669"/>
    <property type="project" value="UniProtKB-KW"/>
</dbReference>
<dbReference type="PANTHER" id="PTHR37984:SF11">
    <property type="entry name" value="INTEGRASE CATALYTIC DOMAIN-CONTAINING PROTEIN"/>
    <property type="match status" value="1"/>
</dbReference>
<dbReference type="EMBL" id="JANPWB010000008">
    <property type="protein sequence ID" value="KAJ1160079.1"/>
    <property type="molecule type" value="Genomic_DNA"/>
</dbReference>
<dbReference type="PROSITE" id="PS00141">
    <property type="entry name" value="ASP_PROTEASE"/>
    <property type="match status" value="1"/>
</dbReference>
<evidence type="ECO:0000256" key="5">
    <source>
        <dbReference type="ARBA" id="ARBA00022908"/>
    </source>
</evidence>
<keyword evidence="6" id="KW-0862">Zinc</keyword>
<feature type="compositionally biased region" description="Basic and acidic residues" evidence="7">
    <location>
        <begin position="293"/>
        <end position="303"/>
    </location>
</feature>
<dbReference type="CDD" id="cd00303">
    <property type="entry name" value="retropepsin_like"/>
    <property type="match status" value="1"/>
</dbReference>
<dbReference type="InterPro" id="IPR000477">
    <property type="entry name" value="RT_dom"/>
</dbReference>
<feature type="domain" description="Reverse transcriptase" evidence="9">
    <location>
        <begin position="516"/>
        <end position="695"/>
    </location>
</feature>
<evidence type="ECO:0000256" key="7">
    <source>
        <dbReference type="SAM" id="MobiDB-lite"/>
    </source>
</evidence>
<dbReference type="InterPro" id="IPR050951">
    <property type="entry name" value="Retrovirus_Pol_polyprotein"/>
</dbReference>
<evidence type="ECO:0000259" key="8">
    <source>
        <dbReference type="PROSITE" id="PS50158"/>
    </source>
</evidence>
<dbReference type="Pfam" id="PF00078">
    <property type="entry name" value="RVT_1"/>
    <property type="match status" value="1"/>
</dbReference>
<feature type="region of interest" description="Disordered" evidence="7">
    <location>
        <begin position="230"/>
        <end position="250"/>
    </location>
</feature>
<organism evidence="10 11">
    <name type="scientific">Pleurodeles waltl</name>
    <name type="common">Iberian ribbed newt</name>
    <dbReference type="NCBI Taxonomy" id="8319"/>
    <lineage>
        <taxon>Eukaryota</taxon>
        <taxon>Metazoa</taxon>
        <taxon>Chordata</taxon>
        <taxon>Craniata</taxon>
        <taxon>Vertebrata</taxon>
        <taxon>Euteleostomi</taxon>
        <taxon>Amphibia</taxon>
        <taxon>Batrachia</taxon>
        <taxon>Caudata</taxon>
        <taxon>Salamandroidea</taxon>
        <taxon>Salamandridae</taxon>
        <taxon>Pleurodelinae</taxon>
        <taxon>Pleurodeles</taxon>
    </lineage>
</organism>
<proteinExistence type="inferred from homology"/>
<dbReference type="Gene3D" id="3.30.70.270">
    <property type="match status" value="2"/>
</dbReference>
<dbReference type="PROSITE" id="PS50158">
    <property type="entry name" value="ZF_CCHC"/>
    <property type="match status" value="1"/>
</dbReference>
<name>A0AAV7S520_PLEWA</name>
<sequence length="830" mass="92707">MSAPPQDNANNANPPQPPGNLQLPAQLNNSIHSSLTSLPPFSQLIDPATAAPRWRLWINRLENYFCATRETDGAVRRSVMLLMGGDELQELFDSLPDTGDRSDFDAAVTALNRHFDPQLNSDYERFKLRQAQQTEVESMDMFYARLRKLVSSCTGLNQQEEIRAQIIQGCRSNALRKLILRQQGMSLDDILILARSHELSAVRADAMAAVRGQSMAAASSTRVVQVKEEQVDAVQTRPTTPRKLNPAKPSERACGSCGYEHRSNAGCPAKGQSCNRCGKPNHFAKMCRSRRNKPGEQKGRETNVRAVSKSAEEARDQATACGPVFEEDEDEDIFVISFTGGKPGRKRPPPMSDVYVNDTRVSVLIDTGASVNVMDETLYKKLVPAPPLMSTATKIYNYGGREPLPLKGIVEVAVSSGDRSADAKFYVVAGDRGTLLGCHTAEELELVFFARQIYDTQVERLLQEFSPLFEGLGRLKGKRIKLHIDHTVIPVALRHRRVPFHLRPVVEEELRSLEEQGVIEKVDGPTPWVSPLVIAPKPKQPGAIRLCVDMRLPNKAIKRERHITPTMDDIIADLNGAQWFSKLDLNAGYHQLELDPESRNITTFSTHVGLRRYKRLSFGVSSAAEVFQNAIRETLSGLPGVINLSDDILIYSKTREEHHRHLRSTLKRLMEAGLTLHKKKCAFYQNSVEFFGYVFSKDGLQVDPRKAEAIRQAAVPQNPTEVRSFLGMATYCGRFIPQLATMSEPLRRLTKGQHRWDWTPDAQQAFVDIKNALLDKATMAYFNPGRKTEVVVDASPVGLGAVLLQEQRHQEWVPVAYASRALSTVESRSD</sequence>
<dbReference type="InterPro" id="IPR043128">
    <property type="entry name" value="Rev_trsase/Diguanyl_cyclase"/>
</dbReference>
<dbReference type="GO" id="GO:0008270">
    <property type="term" value="F:zinc ion binding"/>
    <property type="evidence" value="ECO:0007669"/>
    <property type="project" value="UniProtKB-KW"/>
</dbReference>
<evidence type="ECO:0000259" key="9">
    <source>
        <dbReference type="PROSITE" id="PS50878"/>
    </source>
</evidence>
<evidence type="ECO:0000256" key="1">
    <source>
        <dbReference type="ARBA" id="ARBA00010879"/>
    </source>
</evidence>
<dbReference type="Gene3D" id="3.10.10.10">
    <property type="entry name" value="HIV Type 1 Reverse Transcriptase, subunit A, domain 1"/>
    <property type="match status" value="1"/>
</dbReference>
<dbReference type="PANTHER" id="PTHR37984">
    <property type="entry name" value="PROTEIN CBG26694"/>
    <property type="match status" value="1"/>
</dbReference>
<dbReference type="SUPFAM" id="SSF56672">
    <property type="entry name" value="DNA/RNA polymerases"/>
    <property type="match status" value="1"/>
</dbReference>
<accession>A0AAV7S520</accession>
<gene>
    <name evidence="10" type="ORF">NDU88_000581</name>
</gene>
<keyword evidence="11" id="KW-1185">Reference proteome</keyword>
<protein>
    <recommendedName>
        <fullName evidence="2">ribonuclease H</fullName>
        <ecNumber evidence="2">3.1.26.4</ecNumber>
    </recommendedName>
</protein>
<feature type="region of interest" description="Disordered" evidence="7">
    <location>
        <begin position="1"/>
        <end position="25"/>
    </location>
</feature>
<dbReference type="InterPro" id="IPR001969">
    <property type="entry name" value="Aspartic_peptidase_AS"/>
</dbReference>
<evidence type="ECO:0000313" key="10">
    <source>
        <dbReference type="EMBL" id="KAJ1160079.1"/>
    </source>
</evidence>
<feature type="region of interest" description="Disordered" evidence="7">
    <location>
        <begin position="289"/>
        <end position="315"/>
    </location>
</feature>
<dbReference type="InterPro" id="IPR001878">
    <property type="entry name" value="Znf_CCHC"/>
</dbReference>
<comment type="similarity">
    <text evidence="1">Belongs to the beta type-B retroviral polymerase family. HERV class-II K(HML-2) pol subfamily.</text>
</comment>
<comment type="caution">
    <text evidence="10">The sequence shown here is derived from an EMBL/GenBank/DDBJ whole genome shotgun (WGS) entry which is preliminary data.</text>
</comment>
<dbReference type="AlphaFoldDB" id="A0AAV7S520"/>
<dbReference type="PROSITE" id="PS50878">
    <property type="entry name" value="RT_POL"/>
    <property type="match status" value="1"/>
</dbReference>
<dbReference type="SUPFAM" id="SSF50630">
    <property type="entry name" value="Acid proteases"/>
    <property type="match status" value="1"/>
</dbReference>
<evidence type="ECO:0000256" key="4">
    <source>
        <dbReference type="ARBA" id="ARBA00022884"/>
    </source>
</evidence>
<dbReference type="GO" id="GO:0004190">
    <property type="term" value="F:aspartic-type endopeptidase activity"/>
    <property type="evidence" value="ECO:0007669"/>
    <property type="project" value="InterPro"/>
</dbReference>
<keyword evidence="6" id="KW-0863">Zinc-finger</keyword>
<dbReference type="CDD" id="cd01647">
    <property type="entry name" value="RT_LTR"/>
    <property type="match status" value="1"/>
</dbReference>
<evidence type="ECO:0000256" key="3">
    <source>
        <dbReference type="ARBA" id="ARBA00022842"/>
    </source>
</evidence>
<reference evidence="10" key="1">
    <citation type="journal article" date="2022" name="bioRxiv">
        <title>Sequencing and chromosome-scale assembly of the giantPleurodeles waltlgenome.</title>
        <authorList>
            <person name="Brown T."/>
            <person name="Elewa A."/>
            <person name="Iarovenko S."/>
            <person name="Subramanian E."/>
            <person name="Araus A.J."/>
            <person name="Petzold A."/>
            <person name="Susuki M."/>
            <person name="Suzuki K.-i.T."/>
            <person name="Hayashi T."/>
            <person name="Toyoda A."/>
            <person name="Oliveira C."/>
            <person name="Osipova E."/>
            <person name="Leigh N.D."/>
            <person name="Simon A."/>
            <person name="Yun M.H."/>
        </authorList>
    </citation>
    <scope>NUCLEOTIDE SEQUENCE</scope>
    <source>
        <strain evidence="10">20211129_DDA</strain>
        <tissue evidence="10">Liver</tissue>
    </source>
</reference>
<dbReference type="Pfam" id="PF17919">
    <property type="entry name" value="RT_RNaseH_2"/>
    <property type="match status" value="1"/>
</dbReference>
<keyword evidence="4" id="KW-0694">RNA-binding</keyword>
<dbReference type="FunFam" id="3.30.70.270:FF:000026">
    <property type="entry name" value="Transposon Ty3-G Gag-Pol polyprotein"/>
    <property type="match status" value="1"/>
</dbReference>
<dbReference type="GO" id="GO:0015074">
    <property type="term" value="P:DNA integration"/>
    <property type="evidence" value="ECO:0007669"/>
    <property type="project" value="UniProtKB-KW"/>
</dbReference>
<evidence type="ECO:0000313" key="11">
    <source>
        <dbReference type="Proteomes" id="UP001066276"/>
    </source>
</evidence>
<dbReference type="InterPro" id="IPR021109">
    <property type="entry name" value="Peptidase_aspartic_dom_sf"/>
</dbReference>
<dbReference type="GO" id="GO:0006508">
    <property type="term" value="P:proteolysis"/>
    <property type="evidence" value="ECO:0007669"/>
    <property type="project" value="InterPro"/>
</dbReference>
<keyword evidence="5" id="KW-0229">DNA integration</keyword>
<evidence type="ECO:0000256" key="6">
    <source>
        <dbReference type="PROSITE-ProRule" id="PRU00047"/>
    </source>
</evidence>
<feature type="domain" description="CCHC-type" evidence="8">
    <location>
        <begin position="274"/>
        <end position="289"/>
    </location>
</feature>
<dbReference type="Proteomes" id="UP001066276">
    <property type="component" value="Chromosome 4_2"/>
</dbReference>
<dbReference type="InterPro" id="IPR043502">
    <property type="entry name" value="DNA/RNA_pol_sf"/>
</dbReference>
<evidence type="ECO:0000256" key="2">
    <source>
        <dbReference type="ARBA" id="ARBA00012180"/>
    </source>
</evidence>